<evidence type="ECO:0000256" key="7">
    <source>
        <dbReference type="ARBA" id="ARBA00023077"/>
    </source>
</evidence>
<dbReference type="InterPro" id="IPR000531">
    <property type="entry name" value="Beta-barrel_TonB"/>
</dbReference>
<sequence>MRIKLALSVATLIFGGVALNASETTKLDSVQVVTSASGYEQKITDAPASISVITQEDLQKKPYVNLLDAVKDIEGVDIGETNDKTNNGTVSIRGMGSDYTLILIDGKKQNNSGDIYPNNFGGAQLASIPPLSMIERIEVIRGPMSTLYGADAMGGVINIITKKISKEWTGAIGYAKTFQTDNAYGNNDKTDVSIMGPLIKDKLGLSLRGSFYDQAKSNPEYRKVYDLNGVDRSKSNDSFGGGKGNVQNENWTFGAGLTFTPNENHTIKADFDVAKQKFDNKPYLTSSGQTVHPLGTGDSLNTIWDKQRVGYADTLRMEREQYSLAWEADWAVGKSTVGVHHIESSNIGRSMPLTAADRKFVDDMKANYPGSLQNFYANATQAEIDKFNGLMPRKNRTLESTNTTYSAKYELPLNSHYIVLGAEYQDVALKDGVYGMSQGKIDGKKEYYQYGVFAEDNWNIIDPLTLTFGARYDKHEDFGDHVSPRAYATYAINDNWTVKGGVATGYKAPKASDLQEGITGFGGQGTSPWIGNPDLKPEKSISYEAAVYYEHENKHNFNLTIFQNDFKDKIDSSTNLKGSAGQEWADLNANYGTLTQKQNVGKATIKGIEAAGKFFILDNLSIKANWTYLDSEIKSDDRATNGKPLRESPKHMYSTTLDYQATSKFNTYLQYSGEIDRFNTRYLSGGEYKDLYYKNFSTWNLGASYKFTKDFTLIGRVNNLFDKDYLEYDFHERVGTTNYYDEYNNKPAGRNFWVSARYTF</sequence>
<feature type="domain" description="TonB-dependent receptor-like beta-barrel" evidence="13">
    <location>
        <begin position="280"/>
        <end position="720"/>
    </location>
</feature>
<keyword evidence="8 10" id="KW-0472">Membrane</keyword>
<reference evidence="15" key="1">
    <citation type="journal article" date="2023" name="Front. Microbiol.">
        <title>Genomic diversity and taxonomic marker for Arcobacter species.</title>
        <authorList>
            <person name="Zhou G."/>
            <person name="Gu Y."/>
            <person name="Wang H."/>
            <person name="Chen X."/>
            <person name="Zhang X."/>
            <person name="Shao Z."/>
            <person name="Yan X."/>
            <person name="Zhang J."/>
            <person name="Zhang M."/>
        </authorList>
    </citation>
    <scope>NUCLEOTIDE SEQUENCE</scope>
    <source>
        <strain evidence="15">BJSY19SF1-2</strain>
    </source>
</reference>
<evidence type="ECO:0000256" key="6">
    <source>
        <dbReference type="ARBA" id="ARBA00023065"/>
    </source>
</evidence>
<dbReference type="InterPro" id="IPR036942">
    <property type="entry name" value="Beta-barrel_TonB_sf"/>
</dbReference>
<accession>A0AAW9DBI5</accession>
<evidence type="ECO:0000256" key="5">
    <source>
        <dbReference type="ARBA" id="ARBA00022729"/>
    </source>
</evidence>
<evidence type="ECO:0000256" key="2">
    <source>
        <dbReference type="ARBA" id="ARBA00022448"/>
    </source>
</evidence>
<dbReference type="SUPFAM" id="SSF56935">
    <property type="entry name" value="Porins"/>
    <property type="match status" value="1"/>
</dbReference>
<evidence type="ECO:0000313" key="16">
    <source>
        <dbReference type="Proteomes" id="UP001283691"/>
    </source>
</evidence>
<comment type="caution">
    <text evidence="15">The sequence shown here is derived from an EMBL/GenBank/DDBJ whole genome shotgun (WGS) entry which is preliminary data.</text>
</comment>
<evidence type="ECO:0000256" key="1">
    <source>
        <dbReference type="ARBA" id="ARBA00004571"/>
    </source>
</evidence>
<dbReference type="Gene3D" id="2.40.170.20">
    <property type="entry name" value="TonB-dependent receptor, beta-barrel domain"/>
    <property type="match status" value="1"/>
</dbReference>
<dbReference type="InterPro" id="IPR037066">
    <property type="entry name" value="Plug_dom_sf"/>
</dbReference>
<evidence type="ECO:0000256" key="8">
    <source>
        <dbReference type="ARBA" id="ARBA00023136"/>
    </source>
</evidence>
<keyword evidence="15" id="KW-0675">Receptor</keyword>
<keyword evidence="3 10" id="KW-1134">Transmembrane beta strand</keyword>
<keyword evidence="5 12" id="KW-0732">Signal</keyword>
<proteinExistence type="inferred from homology"/>
<keyword evidence="9 10" id="KW-0998">Cell outer membrane</keyword>
<dbReference type="RefSeq" id="WP_319048177.1">
    <property type="nucleotide sequence ID" value="NZ_JAUQUR010000003.1"/>
</dbReference>
<dbReference type="Proteomes" id="UP001283691">
    <property type="component" value="Unassembled WGS sequence"/>
</dbReference>
<evidence type="ECO:0000256" key="10">
    <source>
        <dbReference type="PROSITE-ProRule" id="PRU01360"/>
    </source>
</evidence>
<feature type="domain" description="TonB-dependent receptor plug" evidence="14">
    <location>
        <begin position="43"/>
        <end position="156"/>
    </location>
</feature>
<gene>
    <name evidence="15" type="ORF">Q6A80_07065</name>
</gene>
<dbReference type="GO" id="GO:0044718">
    <property type="term" value="P:siderophore transmembrane transport"/>
    <property type="evidence" value="ECO:0007669"/>
    <property type="project" value="TreeGrafter"/>
</dbReference>
<dbReference type="Gene3D" id="2.170.130.10">
    <property type="entry name" value="TonB-dependent receptor, plug domain"/>
    <property type="match status" value="1"/>
</dbReference>
<dbReference type="Pfam" id="PF00593">
    <property type="entry name" value="TonB_dep_Rec_b-barrel"/>
    <property type="match status" value="1"/>
</dbReference>
<dbReference type="InterPro" id="IPR039426">
    <property type="entry name" value="TonB-dep_rcpt-like"/>
</dbReference>
<keyword evidence="2 10" id="KW-0813">Transport</keyword>
<protein>
    <submittedName>
        <fullName evidence="15">TonB-dependent receptor</fullName>
    </submittedName>
</protein>
<keyword evidence="7 11" id="KW-0798">TonB box</keyword>
<organism evidence="15 16">
    <name type="scientific">Aliarcobacter skirrowii</name>
    <dbReference type="NCBI Taxonomy" id="28200"/>
    <lineage>
        <taxon>Bacteria</taxon>
        <taxon>Pseudomonadati</taxon>
        <taxon>Campylobacterota</taxon>
        <taxon>Epsilonproteobacteria</taxon>
        <taxon>Campylobacterales</taxon>
        <taxon>Arcobacteraceae</taxon>
        <taxon>Aliarcobacter</taxon>
    </lineage>
</organism>
<keyword evidence="4 10" id="KW-0812">Transmembrane</keyword>
<feature type="signal peptide" evidence="12">
    <location>
        <begin position="1"/>
        <end position="20"/>
    </location>
</feature>
<name>A0AAW9DBI5_9BACT</name>
<dbReference type="GO" id="GO:0009279">
    <property type="term" value="C:cell outer membrane"/>
    <property type="evidence" value="ECO:0007669"/>
    <property type="project" value="UniProtKB-SubCell"/>
</dbReference>
<evidence type="ECO:0000256" key="12">
    <source>
        <dbReference type="SAM" id="SignalP"/>
    </source>
</evidence>
<keyword evidence="6" id="KW-0406">Ion transport</keyword>
<comment type="subcellular location">
    <subcellularLocation>
        <location evidence="1 10">Cell outer membrane</location>
        <topology evidence="1 10">Multi-pass membrane protein</topology>
    </subcellularLocation>
</comment>
<dbReference type="EMBL" id="JAUQUR010000003">
    <property type="protein sequence ID" value="MDX4069486.1"/>
    <property type="molecule type" value="Genomic_DNA"/>
</dbReference>
<evidence type="ECO:0000313" key="15">
    <source>
        <dbReference type="EMBL" id="MDX4069486.1"/>
    </source>
</evidence>
<dbReference type="Pfam" id="PF07715">
    <property type="entry name" value="Plug"/>
    <property type="match status" value="1"/>
</dbReference>
<dbReference type="GO" id="GO:0015344">
    <property type="term" value="F:siderophore uptake transmembrane transporter activity"/>
    <property type="evidence" value="ECO:0007669"/>
    <property type="project" value="TreeGrafter"/>
</dbReference>
<evidence type="ECO:0000256" key="4">
    <source>
        <dbReference type="ARBA" id="ARBA00022692"/>
    </source>
</evidence>
<dbReference type="PANTHER" id="PTHR30069">
    <property type="entry name" value="TONB-DEPENDENT OUTER MEMBRANE RECEPTOR"/>
    <property type="match status" value="1"/>
</dbReference>
<comment type="similarity">
    <text evidence="10 11">Belongs to the TonB-dependent receptor family.</text>
</comment>
<evidence type="ECO:0000259" key="13">
    <source>
        <dbReference type="Pfam" id="PF00593"/>
    </source>
</evidence>
<dbReference type="CDD" id="cd01347">
    <property type="entry name" value="ligand_gated_channel"/>
    <property type="match status" value="1"/>
</dbReference>
<dbReference type="AlphaFoldDB" id="A0AAW9DBI5"/>
<dbReference type="PROSITE" id="PS52016">
    <property type="entry name" value="TONB_DEPENDENT_REC_3"/>
    <property type="match status" value="1"/>
</dbReference>
<evidence type="ECO:0000256" key="9">
    <source>
        <dbReference type="ARBA" id="ARBA00023237"/>
    </source>
</evidence>
<feature type="chain" id="PRO_5044027027" evidence="12">
    <location>
        <begin position="21"/>
        <end position="760"/>
    </location>
</feature>
<evidence type="ECO:0000259" key="14">
    <source>
        <dbReference type="Pfam" id="PF07715"/>
    </source>
</evidence>
<evidence type="ECO:0000256" key="3">
    <source>
        <dbReference type="ARBA" id="ARBA00022452"/>
    </source>
</evidence>
<dbReference type="PANTHER" id="PTHR30069:SF53">
    <property type="entry name" value="COLICIN I RECEPTOR-RELATED"/>
    <property type="match status" value="1"/>
</dbReference>
<reference evidence="15" key="2">
    <citation type="submission" date="2023-07" db="EMBL/GenBank/DDBJ databases">
        <authorList>
            <person name="Zhang M."/>
            <person name="Zhou G."/>
        </authorList>
    </citation>
    <scope>NUCLEOTIDE SEQUENCE</scope>
    <source>
        <strain evidence="15">BJSY19SF1-2</strain>
    </source>
</reference>
<evidence type="ECO:0000256" key="11">
    <source>
        <dbReference type="RuleBase" id="RU003357"/>
    </source>
</evidence>
<dbReference type="InterPro" id="IPR012910">
    <property type="entry name" value="Plug_dom"/>
</dbReference>